<evidence type="ECO:0000256" key="1">
    <source>
        <dbReference type="SAM" id="MobiDB-lite"/>
    </source>
</evidence>
<dbReference type="RefSeq" id="WP_119555532.1">
    <property type="nucleotide sequence ID" value="NZ_QXUI01000011.1"/>
</dbReference>
<reference evidence="2 3" key="1">
    <citation type="journal article" date="2016" name="Front. Microbiol.">
        <title>Comprehensive Phylogenetic Analysis of Bovine Non-aureus Staphylococci Species Based on Whole-Genome Sequencing.</title>
        <authorList>
            <person name="Naushad S."/>
            <person name="Barkema H.W."/>
            <person name="Luby C."/>
            <person name="Condas L.A."/>
            <person name="Nobrega D.B."/>
            <person name="Carson D.A."/>
            <person name="De Buck J."/>
        </authorList>
    </citation>
    <scope>NUCLEOTIDE SEQUENCE [LARGE SCALE GENOMIC DNA]</scope>
    <source>
        <strain evidence="2 3">SNUC 1349</strain>
    </source>
</reference>
<organism evidence="2 3">
    <name type="scientific">Staphylococcus xylosus</name>
    <dbReference type="NCBI Taxonomy" id="1288"/>
    <lineage>
        <taxon>Bacteria</taxon>
        <taxon>Bacillati</taxon>
        <taxon>Bacillota</taxon>
        <taxon>Bacilli</taxon>
        <taxon>Bacillales</taxon>
        <taxon>Staphylococcaceae</taxon>
        <taxon>Staphylococcus</taxon>
    </lineage>
</organism>
<comment type="caution">
    <text evidence="2">The sequence shown here is derived from an EMBL/GenBank/DDBJ whole genome shotgun (WGS) entry which is preliminary data.</text>
</comment>
<protein>
    <submittedName>
        <fullName evidence="2">Uncharacterized protein</fullName>
    </submittedName>
</protein>
<dbReference type="EMBL" id="QXUI01000011">
    <property type="protein sequence ID" value="RIM90984.1"/>
    <property type="molecule type" value="Genomic_DNA"/>
</dbReference>
<dbReference type="AlphaFoldDB" id="A0AAQ0LX13"/>
<feature type="compositionally biased region" description="Basic and acidic residues" evidence="1">
    <location>
        <begin position="1"/>
        <end position="11"/>
    </location>
</feature>
<name>A0AAQ0LX13_STAXY</name>
<feature type="region of interest" description="Disordered" evidence="1">
    <location>
        <begin position="1"/>
        <end position="39"/>
    </location>
</feature>
<proteinExistence type="predicted"/>
<evidence type="ECO:0000313" key="3">
    <source>
        <dbReference type="Proteomes" id="UP000285579"/>
    </source>
</evidence>
<sequence length="115" mass="13917">MEGENRSKRVSDSLQENIRSSNEEEERKRKHNEVRRNVPSYQDRTTIVLNKQLKPLFNALAHENHDSRRDFANKLLMTYAKENYPEYFEEYIEKYKSEHGEDLIKEFGFLTKKDF</sequence>
<accession>A0AAQ0LX13</accession>
<evidence type="ECO:0000313" key="2">
    <source>
        <dbReference type="EMBL" id="RIM90984.1"/>
    </source>
</evidence>
<dbReference type="Proteomes" id="UP000285579">
    <property type="component" value="Unassembled WGS sequence"/>
</dbReference>
<gene>
    <name evidence="2" type="ORF">BU104_12695</name>
</gene>